<comment type="caution">
    <text evidence="2">The sequence shown here is derived from an EMBL/GenBank/DDBJ whole genome shotgun (WGS) entry which is preliminary data.</text>
</comment>
<keyword evidence="3" id="KW-1185">Reference proteome</keyword>
<evidence type="ECO:0000313" key="2">
    <source>
        <dbReference type="EMBL" id="CAL8110610.1"/>
    </source>
</evidence>
<gene>
    <name evidence="2" type="ORF">ODALV1_LOCUS14368</name>
</gene>
<feature type="compositionally biased region" description="Basic and acidic residues" evidence="1">
    <location>
        <begin position="25"/>
        <end position="34"/>
    </location>
</feature>
<evidence type="ECO:0000313" key="3">
    <source>
        <dbReference type="Proteomes" id="UP001642540"/>
    </source>
</evidence>
<feature type="compositionally biased region" description="Polar residues" evidence="1">
    <location>
        <begin position="117"/>
        <end position="127"/>
    </location>
</feature>
<reference evidence="2 3" key="1">
    <citation type="submission" date="2024-08" db="EMBL/GenBank/DDBJ databases">
        <authorList>
            <person name="Cucini C."/>
            <person name="Frati F."/>
        </authorList>
    </citation>
    <scope>NUCLEOTIDE SEQUENCE [LARGE SCALE GENOMIC DNA]</scope>
</reference>
<evidence type="ECO:0000256" key="1">
    <source>
        <dbReference type="SAM" id="MobiDB-lite"/>
    </source>
</evidence>
<feature type="compositionally biased region" description="Basic residues" evidence="1">
    <location>
        <begin position="147"/>
        <end position="159"/>
    </location>
</feature>
<feature type="compositionally biased region" description="Low complexity" evidence="1">
    <location>
        <begin position="164"/>
        <end position="181"/>
    </location>
</feature>
<dbReference type="PANTHER" id="PTHR38338:SF1">
    <property type="entry name" value="AGAP013079-PA"/>
    <property type="match status" value="1"/>
</dbReference>
<feature type="compositionally biased region" description="Low complexity" evidence="1">
    <location>
        <begin position="128"/>
        <end position="142"/>
    </location>
</feature>
<accession>A0ABP1QVJ6</accession>
<dbReference type="Proteomes" id="UP001642540">
    <property type="component" value="Unassembled WGS sequence"/>
</dbReference>
<dbReference type="PANTHER" id="PTHR38338">
    <property type="entry name" value="AGAP013079-PA"/>
    <property type="match status" value="1"/>
</dbReference>
<feature type="region of interest" description="Disordered" evidence="1">
    <location>
        <begin position="14"/>
        <end position="181"/>
    </location>
</feature>
<feature type="compositionally biased region" description="Polar residues" evidence="1">
    <location>
        <begin position="52"/>
        <end position="63"/>
    </location>
</feature>
<organism evidence="2 3">
    <name type="scientific">Orchesella dallaii</name>
    <dbReference type="NCBI Taxonomy" id="48710"/>
    <lineage>
        <taxon>Eukaryota</taxon>
        <taxon>Metazoa</taxon>
        <taxon>Ecdysozoa</taxon>
        <taxon>Arthropoda</taxon>
        <taxon>Hexapoda</taxon>
        <taxon>Collembola</taxon>
        <taxon>Entomobryomorpha</taxon>
        <taxon>Entomobryoidea</taxon>
        <taxon>Orchesellidae</taxon>
        <taxon>Orchesellinae</taxon>
        <taxon>Orchesella</taxon>
    </lineage>
</organism>
<proteinExistence type="predicted"/>
<sequence length="181" mass="18847">MAFMMPVMKNNYGPLYAAGAKPQRRISDTTDGKRSKAQAIPGKQRKVRSEGPSLSTSPGSAVTISGHPHGSLQVPNARGIGTRPIPVMGRVRGSAPVLGAAALPLHRHNSMPHAPQSVPNKPGSPTRSESSSSSSSEPASPSVTGRFHLKLIARLRRSLRLKDPTAPSSPSASPQPAATTA</sequence>
<dbReference type="EMBL" id="CAXLJM020000046">
    <property type="protein sequence ID" value="CAL8110610.1"/>
    <property type="molecule type" value="Genomic_DNA"/>
</dbReference>
<name>A0ABP1QVJ6_9HEXA</name>
<protein>
    <submittedName>
        <fullName evidence="2">Uncharacterized protein</fullName>
    </submittedName>
</protein>